<evidence type="ECO:0000256" key="1">
    <source>
        <dbReference type="ARBA" id="ARBA00000971"/>
    </source>
</evidence>
<feature type="domain" description="PPIase cyclophilin-type" evidence="5">
    <location>
        <begin position="13"/>
        <end position="178"/>
    </location>
</feature>
<keyword evidence="2 4" id="KW-0697">Rotamase</keyword>
<dbReference type="GO" id="GO:0003755">
    <property type="term" value="F:peptidyl-prolyl cis-trans isomerase activity"/>
    <property type="evidence" value="ECO:0007669"/>
    <property type="project" value="UniProtKB-UniRule"/>
</dbReference>
<dbReference type="SUPFAM" id="SSF50891">
    <property type="entry name" value="Cyclophilin-like"/>
    <property type="match status" value="1"/>
</dbReference>
<dbReference type="GO" id="GO:0005737">
    <property type="term" value="C:cytoplasm"/>
    <property type="evidence" value="ECO:0007669"/>
    <property type="project" value="TreeGrafter"/>
</dbReference>
<dbReference type="InterPro" id="IPR020892">
    <property type="entry name" value="Cyclophilin-type_PPIase_CS"/>
</dbReference>
<evidence type="ECO:0000313" key="6">
    <source>
        <dbReference type="EMBL" id="CAD9696618.1"/>
    </source>
</evidence>
<dbReference type="InterPro" id="IPR024936">
    <property type="entry name" value="Cyclophilin-type_PPIase"/>
</dbReference>
<comment type="similarity">
    <text evidence="4">Belongs to the cyclophilin-type PPIase family.</text>
</comment>
<dbReference type="GO" id="GO:0006457">
    <property type="term" value="P:protein folding"/>
    <property type="evidence" value="ECO:0007669"/>
    <property type="project" value="InterPro"/>
</dbReference>
<dbReference type="Gene3D" id="2.40.100.10">
    <property type="entry name" value="Cyclophilin-like"/>
    <property type="match status" value="1"/>
</dbReference>
<dbReference type="PANTHER" id="PTHR11071:SF561">
    <property type="entry name" value="PEPTIDYL-PROLYL CIS-TRANS ISOMERASE D-RELATED"/>
    <property type="match status" value="1"/>
</dbReference>
<evidence type="ECO:0000256" key="4">
    <source>
        <dbReference type="RuleBase" id="RU363019"/>
    </source>
</evidence>
<sequence length="179" mass="19608">MDEALGRGNAVVFFDVRIGGSPEGRIRFEVFNDVVPKTAENFRQLCTGECRRDGLPIGYKGCKFHRLIKGFMVQGGDFVNGDGTGSRCIYGTKFEDENFALKHDTGGLLSMANSGKDTNGCQFFLTFGPAKWLDGKHVVFGKVLGEEEDMVVLKKIENVSTIGGDKPSLDIEIEQCGEL</sequence>
<gene>
    <name evidence="6" type="ORF">QSP1433_LOCUS12916</name>
</gene>
<comment type="catalytic activity">
    <reaction evidence="1 4">
        <text>[protein]-peptidylproline (omega=180) = [protein]-peptidylproline (omega=0)</text>
        <dbReference type="Rhea" id="RHEA:16237"/>
        <dbReference type="Rhea" id="RHEA-COMP:10747"/>
        <dbReference type="Rhea" id="RHEA-COMP:10748"/>
        <dbReference type="ChEBI" id="CHEBI:83833"/>
        <dbReference type="ChEBI" id="CHEBI:83834"/>
        <dbReference type="EC" id="5.2.1.8"/>
    </reaction>
</comment>
<comment type="function">
    <text evidence="4">PPIases accelerate the folding of proteins. It catalyzes the cis-trans isomerization of proline imidic peptide bonds in oligopeptides.</text>
</comment>
<dbReference type="GO" id="GO:0016018">
    <property type="term" value="F:cyclosporin A binding"/>
    <property type="evidence" value="ECO:0007669"/>
    <property type="project" value="TreeGrafter"/>
</dbReference>
<accession>A0A7S2SDT5</accession>
<evidence type="ECO:0000256" key="2">
    <source>
        <dbReference type="ARBA" id="ARBA00023110"/>
    </source>
</evidence>
<dbReference type="EMBL" id="HBHK01020340">
    <property type="protein sequence ID" value="CAD9696618.1"/>
    <property type="molecule type" value="Transcribed_RNA"/>
</dbReference>
<dbReference type="AlphaFoldDB" id="A0A7S2SDT5"/>
<organism evidence="6">
    <name type="scientific">Mucochytrium quahogii</name>
    <dbReference type="NCBI Taxonomy" id="96639"/>
    <lineage>
        <taxon>Eukaryota</taxon>
        <taxon>Sar</taxon>
        <taxon>Stramenopiles</taxon>
        <taxon>Bigyra</taxon>
        <taxon>Labyrinthulomycetes</taxon>
        <taxon>Thraustochytrida</taxon>
        <taxon>Thraustochytriidae</taxon>
        <taxon>Mucochytrium</taxon>
    </lineage>
</organism>
<dbReference type="PANTHER" id="PTHR11071">
    <property type="entry name" value="PEPTIDYL-PROLYL CIS-TRANS ISOMERASE"/>
    <property type="match status" value="1"/>
</dbReference>
<protein>
    <recommendedName>
        <fullName evidence="4">Peptidyl-prolyl cis-trans isomerase</fullName>
        <shortName evidence="4">PPIase</shortName>
        <ecNumber evidence="4">5.2.1.8</ecNumber>
    </recommendedName>
</protein>
<dbReference type="Pfam" id="PF00160">
    <property type="entry name" value="Pro_isomerase"/>
    <property type="match status" value="1"/>
</dbReference>
<dbReference type="PROSITE" id="PS50072">
    <property type="entry name" value="CSA_PPIASE_2"/>
    <property type="match status" value="1"/>
</dbReference>
<dbReference type="PIRSF" id="PIRSF001467">
    <property type="entry name" value="Peptidylpro_ismrse"/>
    <property type="match status" value="1"/>
</dbReference>
<dbReference type="EC" id="5.2.1.8" evidence="4"/>
<proteinExistence type="inferred from homology"/>
<name>A0A7S2SDT5_9STRA</name>
<dbReference type="InterPro" id="IPR029000">
    <property type="entry name" value="Cyclophilin-like_dom_sf"/>
</dbReference>
<dbReference type="FunFam" id="2.40.100.10:FF:000025">
    <property type="entry name" value="Peptidyl-prolyl cis-trans isomerase CYP19-2"/>
    <property type="match status" value="1"/>
</dbReference>
<evidence type="ECO:0000256" key="3">
    <source>
        <dbReference type="ARBA" id="ARBA00023235"/>
    </source>
</evidence>
<evidence type="ECO:0000259" key="5">
    <source>
        <dbReference type="PROSITE" id="PS50072"/>
    </source>
</evidence>
<dbReference type="PROSITE" id="PS00170">
    <property type="entry name" value="CSA_PPIASE_1"/>
    <property type="match status" value="1"/>
</dbReference>
<reference evidence="6" key="1">
    <citation type="submission" date="2021-01" db="EMBL/GenBank/DDBJ databases">
        <authorList>
            <person name="Corre E."/>
            <person name="Pelletier E."/>
            <person name="Niang G."/>
            <person name="Scheremetjew M."/>
            <person name="Finn R."/>
            <person name="Kale V."/>
            <person name="Holt S."/>
            <person name="Cochrane G."/>
            <person name="Meng A."/>
            <person name="Brown T."/>
            <person name="Cohen L."/>
        </authorList>
    </citation>
    <scope>NUCLEOTIDE SEQUENCE</scope>
    <source>
        <strain evidence="6">NY070348D</strain>
    </source>
</reference>
<dbReference type="PRINTS" id="PR00153">
    <property type="entry name" value="CSAPPISMRASE"/>
</dbReference>
<dbReference type="InterPro" id="IPR002130">
    <property type="entry name" value="Cyclophilin-type_PPIase_dom"/>
</dbReference>
<keyword evidence="3 4" id="KW-0413">Isomerase</keyword>